<reference evidence="1 2" key="1">
    <citation type="submission" date="2020-10" db="EMBL/GenBank/DDBJ databases">
        <title>Genome analysis of Massilia species.</title>
        <authorList>
            <person name="Jung D.-H."/>
        </authorList>
    </citation>
    <scope>NUCLEOTIDE SEQUENCE [LARGE SCALE GENOMIC DNA]</scope>
    <source>
        <strain evidence="2">sipir</strain>
    </source>
</reference>
<dbReference type="EMBL" id="CP063361">
    <property type="protein sequence ID" value="UOD27961.1"/>
    <property type="molecule type" value="Genomic_DNA"/>
</dbReference>
<name>A0ABY3ZZU9_9BURK</name>
<evidence type="ECO:0000313" key="2">
    <source>
        <dbReference type="Proteomes" id="UP000831532"/>
    </source>
</evidence>
<evidence type="ECO:0000313" key="1">
    <source>
        <dbReference type="EMBL" id="UOD27961.1"/>
    </source>
</evidence>
<evidence type="ECO:0008006" key="3">
    <source>
        <dbReference type="Google" id="ProtNLM"/>
    </source>
</evidence>
<keyword evidence="2" id="KW-1185">Reference proteome</keyword>
<sequence>MSKEGKAPPLMKKNGKNIWKMKSNAVLPGGIRAVRNRSNKSVKISPLEIKHG</sequence>
<dbReference type="Proteomes" id="UP000831532">
    <property type="component" value="Chromosome"/>
</dbReference>
<proteinExistence type="predicted"/>
<gene>
    <name evidence="1" type="ORF">INH39_21065</name>
</gene>
<accession>A0ABY3ZZU9</accession>
<protein>
    <recommendedName>
        <fullName evidence="3">DUF4236 domain-containing protein</fullName>
    </recommendedName>
</protein>
<organism evidence="1 2">
    <name type="scientific">Massilia violaceinigra</name>
    <dbReference type="NCBI Taxonomy" id="2045208"/>
    <lineage>
        <taxon>Bacteria</taxon>
        <taxon>Pseudomonadati</taxon>
        <taxon>Pseudomonadota</taxon>
        <taxon>Betaproteobacteria</taxon>
        <taxon>Burkholderiales</taxon>
        <taxon>Oxalobacteraceae</taxon>
        <taxon>Telluria group</taxon>
        <taxon>Massilia</taxon>
    </lineage>
</organism>
<dbReference type="RefSeq" id="WP_243489162.1">
    <property type="nucleotide sequence ID" value="NZ_CP063361.1"/>
</dbReference>